<feature type="transmembrane region" description="Helical" evidence="7">
    <location>
        <begin position="12"/>
        <end position="35"/>
    </location>
</feature>
<feature type="transmembrane region" description="Helical" evidence="7">
    <location>
        <begin position="1004"/>
        <end position="1026"/>
    </location>
</feature>
<feature type="transmembrane region" description="Helical" evidence="7">
    <location>
        <begin position="440"/>
        <end position="462"/>
    </location>
</feature>
<evidence type="ECO:0000256" key="3">
    <source>
        <dbReference type="ARBA" id="ARBA00022519"/>
    </source>
</evidence>
<evidence type="ECO:0000313" key="10">
    <source>
        <dbReference type="Proteomes" id="UP000727907"/>
    </source>
</evidence>
<feature type="transmembrane region" description="Helical" evidence="7">
    <location>
        <begin position="343"/>
        <end position="362"/>
    </location>
</feature>
<dbReference type="NCBIfam" id="TIGR00915">
    <property type="entry name" value="2A0602"/>
    <property type="match status" value="1"/>
</dbReference>
<comment type="subcellular location">
    <subcellularLocation>
        <location evidence="7">Cell inner membrane</location>
        <topology evidence="7">Multi-pass membrane protein</topology>
    </subcellularLocation>
</comment>
<feature type="transmembrane region" description="Helical" evidence="7">
    <location>
        <begin position="923"/>
        <end position="948"/>
    </location>
</feature>
<feature type="transmembrane region" description="Helical" evidence="7">
    <location>
        <begin position="474"/>
        <end position="501"/>
    </location>
</feature>
<feature type="transmembrane region" description="Helical" evidence="7">
    <location>
        <begin position="969"/>
        <end position="992"/>
    </location>
</feature>
<feature type="transmembrane region" description="Helical" evidence="7">
    <location>
        <begin position="396"/>
        <end position="419"/>
    </location>
</feature>
<evidence type="ECO:0000256" key="4">
    <source>
        <dbReference type="ARBA" id="ARBA00022692"/>
    </source>
</evidence>
<evidence type="ECO:0000256" key="2">
    <source>
        <dbReference type="ARBA" id="ARBA00022475"/>
    </source>
</evidence>
<protein>
    <recommendedName>
        <fullName evidence="7">Efflux pump membrane transporter</fullName>
    </recommendedName>
</protein>
<keyword evidence="4 7" id="KW-0812">Transmembrane</keyword>
<keyword evidence="5 7" id="KW-1133">Transmembrane helix</keyword>
<dbReference type="Pfam" id="PF00873">
    <property type="entry name" value="ACR_tran"/>
    <property type="match status" value="1"/>
</dbReference>
<dbReference type="Proteomes" id="UP000727907">
    <property type="component" value="Unassembled WGS sequence"/>
</dbReference>
<feature type="transmembrane region" description="Helical" evidence="7">
    <location>
        <begin position="897"/>
        <end position="917"/>
    </location>
</feature>
<dbReference type="PROSITE" id="PS50156">
    <property type="entry name" value="SSD"/>
    <property type="match status" value="1"/>
</dbReference>
<dbReference type="PANTHER" id="PTHR32063">
    <property type="match status" value="1"/>
</dbReference>
<keyword evidence="6 7" id="KW-0472">Membrane</keyword>
<dbReference type="RefSeq" id="WP_216960330.1">
    <property type="nucleotide sequence ID" value="NZ_JAHOPB010000001.1"/>
</dbReference>
<evidence type="ECO:0000256" key="7">
    <source>
        <dbReference type="RuleBase" id="RU364070"/>
    </source>
</evidence>
<feature type="domain" description="SSD" evidence="8">
    <location>
        <begin position="372"/>
        <end position="499"/>
    </location>
</feature>
<dbReference type="InterPro" id="IPR000731">
    <property type="entry name" value="SSD"/>
</dbReference>
<evidence type="ECO:0000256" key="1">
    <source>
        <dbReference type="ARBA" id="ARBA00022448"/>
    </source>
</evidence>
<keyword evidence="1 7" id="KW-0813">Transport</keyword>
<evidence type="ECO:0000256" key="6">
    <source>
        <dbReference type="ARBA" id="ARBA00023136"/>
    </source>
</evidence>
<feature type="transmembrane region" description="Helical" evidence="7">
    <location>
        <begin position="872"/>
        <end position="890"/>
    </location>
</feature>
<evidence type="ECO:0000313" key="9">
    <source>
        <dbReference type="EMBL" id="MBU8874570.1"/>
    </source>
</evidence>
<feature type="transmembrane region" description="Helical" evidence="7">
    <location>
        <begin position="537"/>
        <end position="557"/>
    </location>
</feature>
<accession>A0ABS6IJG0</accession>
<feature type="transmembrane region" description="Helical" evidence="7">
    <location>
        <begin position="369"/>
        <end position="390"/>
    </location>
</feature>
<reference evidence="9 10" key="1">
    <citation type="submission" date="2021-06" db="EMBL/GenBank/DDBJ databases">
        <authorList>
            <person name="Lee D.H."/>
        </authorList>
    </citation>
    <scope>NUCLEOTIDE SEQUENCE [LARGE SCALE GENOMIC DNA]</scope>
    <source>
        <strain evidence="9 10">MMS21-HV4-11</strain>
    </source>
</reference>
<dbReference type="PANTHER" id="PTHR32063:SF76">
    <property type="entry name" value="EFFLUX PUMP MEMBRANE TRANSPORTER"/>
    <property type="match status" value="1"/>
</dbReference>
<keyword evidence="2" id="KW-1003">Cell membrane</keyword>
<dbReference type="InterPro" id="IPR001036">
    <property type="entry name" value="Acrflvin-R"/>
</dbReference>
<proteinExistence type="inferred from homology"/>
<comment type="similarity">
    <text evidence="7">Belongs to the resistance-nodulation-cell division (RND) (TC 2.A.6) family.</text>
</comment>
<sequence>MGIASLFIRRPRLAFVVSAIMVIAGLLALGSLPIAQFPNIVPPEVTVTTSYAGASAQVVEESVAQIIERNVNGVENMISMKSTSGSDGSYSLSIYFKVGSNPQDHTVNVNNRINRAMPQLPDEVQRNGVLVKKQSSALLQVIAVYSPKGTRDALFLSNFATINVLDTMQRVPGVGSAGLFGGLDYAMRVWLDLDRMSSLGITSQDVVKAIEAKNMQAAVGRVGAAPLLDGVDFQLNITAKGRLTSAEEFGNISVRVTPDGALLRIRDIGRVELGSANADVTTRYNGKPAAGIQVYQLAGANALATAEGVRQVLKELEDRLPEDVAFDVMYDTTVFVEATIHSVVKTLIEAFVLVALVVFLFLGSVRATLIPIIAVPVALVGTFAVMQVLGFSLNTVSLLALVLAIGIVVDDAIVVVEAVEHTLEKEPGLTPAEATEKAMAEVTAPIIAITLVLLSVFIPTAFMPGIAGKLYQQFAVTISVAMVISAINALSLSPALCALLLTRRGAPRGLMARIQRGLDATRNGYLRVAGPLIRRSLLAVGLVGLFALATGGLLRVVPTGFLPDEDQSSFMAEIQLPDAASTSRTLEAVMQVETMLQGQPWLQNFFTVSGNSLLDGLNLPNRAMMIVSLKPYAERPGREMSAFAVLERLNKAFDRVAVANVYAFNPPPIAGLGNSSGFEFEVQSLTGAPPEEIVAVARGVINAAQAAPELAGVFTTYSASTPQIRLELDRDRAETLGVAIPDIFAALQTAMGSRNVNNFNMFGRTWTVRVQADALDRRTIEDVKRVRVRSSSGKLVPLQAMATLELTTAPATINRYNNLRSVTLNGAPAAGYSSGEAIAAMERVARASLPPGYSYQWAGTAQQEKEAGSQTGFVLALAVLFAYLFLVGLYESLALPVAALLSVIVGLFGALAALWLTGLANNVYAQIGIVVLIALAAKNAILVIEVAMHERAGGSDPVTAATSAAGQRFRAVMMTSFAFILGLVPLVIASGAGAATQRAVGTAVFGGMLAASCLGIFVIPGLYVAFEKMRRAVPEMLRKPFGSLKPPEKRQG</sequence>
<evidence type="ECO:0000256" key="5">
    <source>
        <dbReference type="ARBA" id="ARBA00022989"/>
    </source>
</evidence>
<name>A0ABS6IJG0_9HYPH</name>
<organism evidence="9 10">
    <name type="scientific">Reyranella humidisoli</name>
    <dbReference type="NCBI Taxonomy" id="2849149"/>
    <lineage>
        <taxon>Bacteria</taxon>
        <taxon>Pseudomonadati</taxon>
        <taxon>Pseudomonadota</taxon>
        <taxon>Alphaproteobacteria</taxon>
        <taxon>Hyphomicrobiales</taxon>
        <taxon>Reyranellaceae</taxon>
        <taxon>Reyranella</taxon>
    </lineage>
</organism>
<keyword evidence="10" id="KW-1185">Reference proteome</keyword>
<dbReference type="EMBL" id="JAHOPB010000001">
    <property type="protein sequence ID" value="MBU8874570.1"/>
    <property type="molecule type" value="Genomic_DNA"/>
</dbReference>
<evidence type="ECO:0000259" key="8">
    <source>
        <dbReference type="PROSITE" id="PS50156"/>
    </source>
</evidence>
<comment type="caution">
    <text evidence="9">The sequence shown here is derived from an EMBL/GenBank/DDBJ whole genome shotgun (WGS) entry which is preliminary data.</text>
</comment>
<keyword evidence="3 7" id="KW-0997">Cell inner membrane</keyword>
<dbReference type="InterPro" id="IPR004764">
    <property type="entry name" value="MdtF-like"/>
</dbReference>
<gene>
    <name evidence="9" type="ORF">KQ910_12420</name>
</gene>